<dbReference type="STRING" id="5486.A0A367Y410"/>
<dbReference type="Proteomes" id="UP000253472">
    <property type="component" value="Unassembled WGS sequence"/>
</dbReference>
<evidence type="ECO:0000313" key="1">
    <source>
        <dbReference type="EMBL" id="RCK60626.1"/>
    </source>
</evidence>
<dbReference type="OrthoDB" id="72441at2759"/>
<sequence>MDESITLIQRLSLLVQQTRPGSLSEDFSVFKQFNDSISATPYQFDFIVENERGLKMFGIPLYSHRSLLPIIDPSNYQNINGKRLTIPLSKIENYPLPDSDWEWAWSHWYVYMYKDVDPHGWMYSNLFFQCDNRWRGKYYFGNTIRKRKEAMILALALAVIRTKRRTGNTIQQIIDSLVDDVDPDILTRLQLYNVDYYSYTFTRNGYYDLPSIFDIIKYFLSTGTSKHHNRVVFTFLSKIRCRKSNATISRLVDRLELPDYPFSVRHTNTLILFHLKVLRHIKYQPAVVKALLIMHDNPAILHISMNSC</sequence>
<name>A0A367Y410_9ASCO</name>
<gene>
    <name evidence="1" type="primary">mug65</name>
    <name evidence="1" type="ORF">Cantr_08775</name>
</gene>
<keyword evidence="2" id="KW-1185">Reference proteome</keyword>
<accession>A0A367Y410</accession>
<organism evidence="1 2">
    <name type="scientific">Candida viswanathii</name>
    <dbReference type="NCBI Taxonomy" id="5486"/>
    <lineage>
        <taxon>Eukaryota</taxon>
        <taxon>Fungi</taxon>
        <taxon>Dikarya</taxon>
        <taxon>Ascomycota</taxon>
        <taxon>Saccharomycotina</taxon>
        <taxon>Pichiomycetes</taxon>
        <taxon>Debaryomycetaceae</taxon>
        <taxon>Candida/Lodderomyces clade</taxon>
        <taxon>Candida</taxon>
    </lineage>
</organism>
<evidence type="ECO:0000313" key="2">
    <source>
        <dbReference type="Proteomes" id="UP000253472"/>
    </source>
</evidence>
<dbReference type="EMBL" id="QLNQ01000026">
    <property type="protein sequence ID" value="RCK60626.1"/>
    <property type="molecule type" value="Genomic_DNA"/>
</dbReference>
<dbReference type="AlphaFoldDB" id="A0A367Y410"/>
<reference evidence="1 2" key="1">
    <citation type="submission" date="2018-06" db="EMBL/GenBank/DDBJ databases">
        <title>Whole genome sequencing of Candida tropicalis (genome annotated by CSBL at Korea University).</title>
        <authorList>
            <person name="Ahn J."/>
        </authorList>
    </citation>
    <scope>NUCLEOTIDE SEQUENCE [LARGE SCALE GENOMIC DNA]</scope>
    <source>
        <strain evidence="1 2">ATCC 20962</strain>
    </source>
</reference>
<proteinExistence type="predicted"/>
<protein>
    <submittedName>
        <fullName evidence="1">Meiotically up-regulated gene 65 protein</fullName>
    </submittedName>
</protein>
<comment type="caution">
    <text evidence="1">The sequence shown here is derived from an EMBL/GenBank/DDBJ whole genome shotgun (WGS) entry which is preliminary data.</text>
</comment>